<name>A0AAD6SRG6_9AGAR</name>
<evidence type="ECO:0000256" key="1">
    <source>
        <dbReference type="SAM" id="MobiDB-lite"/>
    </source>
</evidence>
<sequence length="165" mass="16587">MILSAVVGVLRDLSSLSTHSFIGHPHSGPCLFTFLPSLTQTMRLTGLLVVASAFTLAMSQSSTSSPGECIQCPTVQTTCPPCAVDEYCAVNARSCTACASVQCVLSSGSSSNSSASQSGSSIPASRSSSAAPSPSGTSTALRPSTNLGAFVYLISGLAAIGQFGL</sequence>
<dbReference type="Proteomes" id="UP001218188">
    <property type="component" value="Unassembled WGS sequence"/>
</dbReference>
<feature type="domain" description="Membrane anchor Opy2 N-terminal" evidence="2">
    <location>
        <begin position="69"/>
        <end position="103"/>
    </location>
</feature>
<comment type="caution">
    <text evidence="3">The sequence shown here is derived from an EMBL/GenBank/DDBJ whole genome shotgun (WGS) entry which is preliminary data.</text>
</comment>
<dbReference type="Pfam" id="PF09463">
    <property type="entry name" value="Opy2"/>
    <property type="match status" value="1"/>
</dbReference>
<feature type="compositionally biased region" description="Low complexity" evidence="1">
    <location>
        <begin position="109"/>
        <end position="138"/>
    </location>
</feature>
<feature type="region of interest" description="Disordered" evidence="1">
    <location>
        <begin position="109"/>
        <end position="140"/>
    </location>
</feature>
<dbReference type="InterPro" id="IPR018571">
    <property type="entry name" value="Membrane_anchor_Opy2_N"/>
</dbReference>
<keyword evidence="4" id="KW-1185">Reference proteome</keyword>
<gene>
    <name evidence="3" type="ORF">C8F04DRAFT_1109199</name>
</gene>
<proteinExistence type="predicted"/>
<accession>A0AAD6SRG6</accession>
<evidence type="ECO:0000313" key="4">
    <source>
        <dbReference type="Proteomes" id="UP001218188"/>
    </source>
</evidence>
<dbReference type="EMBL" id="JARJCM010000078">
    <property type="protein sequence ID" value="KAJ7031811.1"/>
    <property type="molecule type" value="Genomic_DNA"/>
</dbReference>
<protein>
    <recommendedName>
        <fullName evidence="2">Membrane anchor Opy2 N-terminal domain-containing protein</fullName>
    </recommendedName>
</protein>
<organism evidence="3 4">
    <name type="scientific">Mycena alexandri</name>
    <dbReference type="NCBI Taxonomy" id="1745969"/>
    <lineage>
        <taxon>Eukaryota</taxon>
        <taxon>Fungi</taxon>
        <taxon>Dikarya</taxon>
        <taxon>Basidiomycota</taxon>
        <taxon>Agaricomycotina</taxon>
        <taxon>Agaricomycetes</taxon>
        <taxon>Agaricomycetidae</taxon>
        <taxon>Agaricales</taxon>
        <taxon>Marasmiineae</taxon>
        <taxon>Mycenaceae</taxon>
        <taxon>Mycena</taxon>
    </lineage>
</organism>
<reference evidence="3" key="1">
    <citation type="submission" date="2023-03" db="EMBL/GenBank/DDBJ databases">
        <title>Massive genome expansion in bonnet fungi (Mycena s.s.) driven by repeated elements and novel gene families across ecological guilds.</title>
        <authorList>
            <consortium name="Lawrence Berkeley National Laboratory"/>
            <person name="Harder C.B."/>
            <person name="Miyauchi S."/>
            <person name="Viragh M."/>
            <person name="Kuo A."/>
            <person name="Thoen E."/>
            <person name="Andreopoulos B."/>
            <person name="Lu D."/>
            <person name="Skrede I."/>
            <person name="Drula E."/>
            <person name="Henrissat B."/>
            <person name="Morin E."/>
            <person name="Kohler A."/>
            <person name="Barry K."/>
            <person name="LaButti K."/>
            <person name="Morin E."/>
            <person name="Salamov A."/>
            <person name="Lipzen A."/>
            <person name="Mereny Z."/>
            <person name="Hegedus B."/>
            <person name="Baldrian P."/>
            <person name="Stursova M."/>
            <person name="Weitz H."/>
            <person name="Taylor A."/>
            <person name="Grigoriev I.V."/>
            <person name="Nagy L.G."/>
            <person name="Martin F."/>
            <person name="Kauserud H."/>
        </authorList>
    </citation>
    <scope>NUCLEOTIDE SEQUENCE</scope>
    <source>
        <strain evidence="3">CBHHK200</strain>
    </source>
</reference>
<dbReference type="AlphaFoldDB" id="A0AAD6SRG6"/>
<evidence type="ECO:0000313" key="3">
    <source>
        <dbReference type="EMBL" id="KAJ7031811.1"/>
    </source>
</evidence>
<evidence type="ECO:0000259" key="2">
    <source>
        <dbReference type="Pfam" id="PF09463"/>
    </source>
</evidence>